<dbReference type="Gene3D" id="1.20.1280.50">
    <property type="match status" value="1"/>
</dbReference>
<dbReference type="InterPro" id="IPR008615">
    <property type="entry name" value="FNIP"/>
</dbReference>
<dbReference type="FunCoup" id="D3BD06">
    <property type="interactions" value="923"/>
</dbReference>
<feature type="region of interest" description="Disordered" evidence="1">
    <location>
        <begin position="1077"/>
        <end position="1098"/>
    </location>
</feature>
<dbReference type="Pfam" id="PF23033">
    <property type="entry name" value="DUF7034"/>
    <property type="match status" value="1"/>
</dbReference>
<dbReference type="GeneID" id="31361866"/>
<keyword evidence="2" id="KW-1133">Transmembrane helix</keyword>
<feature type="domain" description="ComC supersandwich" evidence="4">
    <location>
        <begin position="1147"/>
        <end position="1356"/>
    </location>
</feature>
<dbReference type="InterPro" id="IPR054484">
    <property type="entry name" value="ComC_SSD"/>
</dbReference>
<keyword evidence="3" id="KW-0732">Signal</keyword>
<dbReference type="Pfam" id="PF23034">
    <property type="entry name" value="DUF7035"/>
    <property type="match status" value="1"/>
</dbReference>
<dbReference type="Proteomes" id="UP000001396">
    <property type="component" value="Unassembled WGS sequence"/>
</dbReference>
<dbReference type="InterPro" id="IPR055463">
    <property type="entry name" value="DUF7035"/>
</dbReference>
<evidence type="ECO:0000313" key="7">
    <source>
        <dbReference type="EMBL" id="EFA80798.1"/>
    </source>
</evidence>
<protein>
    <submittedName>
        <fullName evidence="7">EGF-like domain-containing protein</fullName>
    </submittedName>
</protein>
<comment type="caution">
    <text evidence="7">The sequence shown here is derived from an EMBL/GenBank/DDBJ whole genome shotgun (WGS) entry which is preliminary data.</text>
</comment>
<dbReference type="InterPro" id="IPR055462">
    <property type="entry name" value="DUF7034"/>
</dbReference>
<accession>D3BD06</accession>
<dbReference type="Pfam" id="PF22933">
    <property type="entry name" value="ComC_SSD"/>
    <property type="match status" value="1"/>
</dbReference>
<evidence type="ECO:0000256" key="1">
    <source>
        <dbReference type="SAM" id="MobiDB-lite"/>
    </source>
</evidence>
<evidence type="ECO:0000256" key="2">
    <source>
        <dbReference type="SAM" id="Phobius"/>
    </source>
</evidence>
<feature type="domain" description="DUF7035" evidence="6">
    <location>
        <begin position="722"/>
        <end position="826"/>
    </location>
</feature>
<dbReference type="Pfam" id="PF05725">
    <property type="entry name" value="FNIP"/>
    <property type="match status" value="1"/>
</dbReference>
<keyword evidence="2" id="KW-0812">Transmembrane</keyword>
<proteinExistence type="predicted"/>
<dbReference type="InParanoid" id="D3BD06"/>
<feature type="signal peptide" evidence="3">
    <location>
        <begin position="1"/>
        <end position="16"/>
    </location>
</feature>
<dbReference type="RefSeq" id="XP_020432917.1">
    <property type="nucleotide sequence ID" value="XM_020577243.1"/>
</dbReference>
<name>D3BD06_HETP5</name>
<organism evidence="7 8">
    <name type="scientific">Heterostelium pallidum (strain ATCC 26659 / Pp 5 / PN500)</name>
    <name type="common">Cellular slime mold</name>
    <name type="synonym">Polysphondylium pallidum</name>
    <dbReference type="NCBI Taxonomy" id="670386"/>
    <lineage>
        <taxon>Eukaryota</taxon>
        <taxon>Amoebozoa</taxon>
        <taxon>Evosea</taxon>
        <taxon>Eumycetozoa</taxon>
        <taxon>Dictyostelia</taxon>
        <taxon>Acytosteliales</taxon>
        <taxon>Acytosteliaceae</taxon>
        <taxon>Heterostelium</taxon>
    </lineage>
</organism>
<gene>
    <name evidence="7" type="ORF">PPL_06384</name>
</gene>
<sequence>MDFIFICLFADELVFACHLEDVELPVESFPGKYVYDPFYDGFVGVEYFAFEEVVLGDLDRWETLVSDSFYVNIDRCGIKNTNSTSSASLQPISYTIGQPAPIRQSNYACRFSISLFMNTPSFPLYFTLGSVNDGDITQPLISSNGSVTLYNFDIELLNFPPTTNSYYAILNITDSSVPQTYQANLTGLICNDVDTTQFKIVSTGNLTIHNEINLVTYVELGFNETIRGSDVTLKCFLDDFTCSISSESSARYQRVVLQLSPINYISLPAILSIGIIYQRIGNPLVVYFNQANPLPIKVNRTSLIIKEDFYPLSGTNRTGFSDMKADVISFLSVKNSNSFFTTVYSASPEIKIPYLLVGYNQTHSLYYQRNDVGSYEQVTSYISDSTSNVISDNYTCTIAINTITTNPLMSYVIDVITDSRVISSVVNVPTILNIKYWTQLSNYNKLSLENTYPFGFNVTSNQYIYKMEFPRFGYSKWSQSTLYFSPISPLSASSNYPSRRLNFYLVLNSFNIQSLDFSTVLFTLNVNSSCQVLNLMISGHDISLKANQAITGGNFNVGVYEIRFIPLSSDYKIIISDSCENDYIFSSGLQYSPSSNDTLPYIPNNSIFNVQLKDITNFSFSKNDLNVTNNDEIVVLYFNLSKFPIQPYILTSYSNEKQLGGYDKTAGLYFVNINVPKGVAPGDLYFTLYIFNQKFDSNILASYFGEIATLRVVETNLIYNIPLLMEVNAFPSMNQTIALDDQISIGWLLRIKSEAGFSSGVASVVSNLEAKPILINFDNSANYLKSGDIYDGIYNISMVIKGVCISETYQLVKLTLYSNNNLSNSLIEPFETLTTIYGTPYEKQLNLGIVCNPGFSDTSAPLITDLVMSPFVDVGQSSRLIEFNFTIIENTSPESGISERYKPIIRVLSENGDSLDFESMIVSGNPMKYNYYAAYQLPYSFGSNNLYVSIFGISDMFHNYVGYTSSDLKSLALPYHISIRYNQSSPFIDSTSKLFKNGGDLYIYGRSFQGSSLTISIDFKDSKGYLNYEYSMKTGSIILISSLPSISSNNINLFVTLDGVRSNTFNIQVFTIVVPTPNGTPSPSPTGTPTQSPSSTPTNCPGKPICNNNGICANSTCQCYPPWGGPSCSSKNIIVPIPPAYPDPASGTNVTETGNLVTSSVEIVGVRELDDMNNIVEQYNVTKWNFKDLTTPSTNPKYFYSSQLNQRSTYLNVSIEYFKNPTNITFADENLFIPASTIKFTMSLDYYSFKQSTNYLQILMKSSIESDDSDVCSSIGIGKVDRNVKWIKLNIDDISLYGRFLSNAICDGRVTPIQNVIINDDSDNQDDQTKQERSILVGITIPSYSKYVDLDPDFSNLIDVGEGDTTDFICSKKRLSNGAIAGIVVGGVNFIIILIYFKYKLMSLNQNNQIVNLSPILLGNITKYLENNIDRICLSLVCKRWYDSRDRYLLFNTELLTLIEQNQCRFHLRSYSYIYNKSLELKENRKLLIGTYYNQSQYYDYQYNDIDEIDNIDKNVDSVTLRTSVDMQKLNNLLSKSNVRELLLCSTLVYGIPPNIETISFDLKFDEDLAVGCFQKGLKSISLYCARPIGLNVFPEGLTKLEIALKRCYKLKPGVFPSTLQCLNLDEPVDLNPGVLPPNLKTLKLNFGAKCDITKGVLPNSLETLKYAPTTWMPYLTPLLNLKNLIIHDSIVDPASKIKSLNLRQLPMSLTSLDVSYSLYQLTSPLPQTIKHLNIGASECSFEILFPEKLCHTYRLETLTVGRRKREIPLPRVNVKRLVLTQYNHNVLEGHIPPGVDNRLELEIRRLNKDDYIIFGSAYDRKTDKIKK</sequence>
<evidence type="ECO:0000313" key="8">
    <source>
        <dbReference type="Proteomes" id="UP000001396"/>
    </source>
</evidence>
<keyword evidence="8" id="KW-1185">Reference proteome</keyword>
<feature type="chain" id="PRO_5003042370" evidence="3">
    <location>
        <begin position="17"/>
        <end position="1828"/>
    </location>
</feature>
<feature type="transmembrane region" description="Helical" evidence="2">
    <location>
        <begin position="1378"/>
        <end position="1397"/>
    </location>
</feature>
<evidence type="ECO:0000259" key="5">
    <source>
        <dbReference type="Pfam" id="PF23033"/>
    </source>
</evidence>
<evidence type="ECO:0000256" key="3">
    <source>
        <dbReference type="SAM" id="SignalP"/>
    </source>
</evidence>
<dbReference type="PANTHER" id="PTHR31378">
    <property type="entry name" value="EGF-LIKE DOMAIN-CONTAINING PROTEIN-RELATED-RELATED"/>
    <property type="match status" value="1"/>
</dbReference>
<evidence type="ECO:0000259" key="6">
    <source>
        <dbReference type="Pfam" id="PF23034"/>
    </source>
</evidence>
<dbReference type="PANTHER" id="PTHR31378:SF17">
    <property type="match status" value="1"/>
</dbReference>
<keyword evidence="2" id="KW-0472">Membrane</keyword>
<feature type="domain" description="DUF7034" evidence="5">
    <location>
        <begin position="861"/>
        <end position="982"/>
    </location>
</feature>
<reference evidence="7 8" key="1">
    <citation type="journal article" date="2011" name="Genome Res.">
        <title>Phylogeny-wide analysis of social amoeba genomes highlights ancient origins for complex intercellular communication.</title>
        <authorList>
            <person name="Heidel A.J."/>
            <person name="Lawal H.M."/>
            <person name="Felder M."/>
            <person name="Schilde C."/>
            <person name="Helps N.R."/>
            <person name="Tunggal B."/>
            <person name="Rivero F."/>
            <person name="John U."/>
            <person name="Schleicher M."/>
            <person name="Eichinger L."/>
            <person name="Platzer M."/>
            <person name="Noegel A.A."/>
            <person name="Schaap P."/>
            <person name="Gloeckner G."/>
        </authorList>
    </citation>
    <scope>NUCLEOTIDE SEQUENCE [LARGE SCALE GENOMIC DNA]</scope>
    <source>
        <strain evidence="8">ATCC 26659 / Pp 5 / PN500</strain>
    </source>
</reference>
<dbReference type="EMBL" id="ADBJ01000028">
    <property type="protein sequence ID" value="EFA80798.1"/>
    <property type="molecule type" value="Genomic_DNA"/>
</dbReference>
<evidence type="ECO:0000259" key="4">
    <source>
        <dbReference type="Pfam" id="PF22933"/>
    </source>
</evidence>
<feature type="compositionally biased region" description="Low complexity" evidence="1">
    <location>
        <begin position="1087"/>
        <end position="1098"/>
    </location>
</feature>